<dbReference type="Gene3D" id="3.30.200.20">
    <property type="entry name" value="Phosphorylase Kinase, domain 1"/>
    <property type="match status" value="1"/>
</dbReference>
<dbReference type="Pfam" id="PF07714">
    <property type="entry name" value="PK_Tyr_Ser-Thr"/>
    <property type="match status" value="1"/>
</dbReference>
<feature type="compositionally biased region" description="Basic and acidic residues" evidence="3">
    <location>
        <begin position="303"/>
        <end position="314"/>
    </location>
</feature>
<dbReference type="InterPro" id="IPR001245">
    <property type="entry name" value="Ser-Thr/Tyr_kinase_cat_dom"/>
</dbReference>
<reference evidence="5" key="1">
    <citation type="submission" date="2023-03" db="EMBL/GenBank/DDBJ databases">
        <authorList>
            <person name="Steffen K."/>
            <person name="Cardenas P."/>
        </authorList>
    </citation>
    <scope>NUCLEOTIDE SEQUENCE</scope>
</reference>
<evidence type="ECO:0000256" key="3">
    <source>
        <dbReference type="SAM" id="MobiDB-lite"/>
    </source>
</evidence>
<name>A0AA35SG99_GEOBA</name>
<dbReference type="InterPro" id="IPR015915">
    <property type="entry name" value="Kelch-typ_b-propeller"/>
</dbReference>
<dbReference type="SUPFAM" id="SSF50965">
    <property type="entry name" value="Galactose oxidase, central domain"/>
    <property type="match status" value="1"/>
</dbReference>
<sequence>MDAEGVAGGYEPLSRWGHVSVSLQGKVYMWGGRTKDFSESQQRKLASSVEVFDCRTETWVTKTTRGTPPKGLYNSAYTLQGNTVYVYGGWDGQKAHNSLFQLNLSTFEWAEVKAENPGRAPTEISGCGLVACGNRKLALFGGYGAIKEKKEKKKAKAKVDERYSLVTVEDEVAKPAEQDESEPVENGGEELKATDDEMQQKVEDNGTNNMTEQNAKDSTKEEKVESSTKEDSKTEQKLRDPGKEEKDNVNEAEEKSRENGDDDNTKEKSSLNGGDVTENGLVESVMAEIEERERAESIGGMEGGKDEETKNKEGEEVDAGSEGGEDGKEEGEREKDRGSEGCGEDSGTVVHAEGEAKTTKDANVKIIDVVNEHVSDKSQKAVVIKLPAVSFRLPDEATGTATGESEGGTSVDETGERVAAETSTAVSQPAELEQPANVEQTGGGEKEEEEEEKEDIEECNTTISVYKRSQEDVKGWTNEVKVFDLDTRMWSSQPTSGSLPPPSVDFSFTSPDKKKAVVFGGYQPPTGITYDTFLLDMETWVWTKLSGESETVSSPSQRNPSLLSHPSARDGHSACVIEGAPRPLMLVTGGWDATDQATNDMWLLDINSGLWKQIMGGKEMGCRFWHTTLVSQSSSRMRQLLTFGGCPGAPESHTTGSWPKMADTVLMEMGKIPSLQGQFSGDGEDRWIVVDTVTRKGLGDPVRRLQETVLLTSFRAQRAESLMKTMIKKMSALGGATQQRKVRGSVSVPTPEEVVEKKEEEVKRPFWQKATDEIQMTYEEIGRGRFSVVKVAIFHETRVAARCLYTRIQSEKDRLVFTECLELAAQLRHPNLVSFMGAVLDREPVIITELMSCNLRSVLEKSALTYYQVVDVAEGVSKALQYLHSVKPHPVVHGELTSTGVLLEADRGPRMKAKLCDYMTAKYFHHLLTSAVAPATSMEDVFAHSREHPSQEYKSRVVRRSSSHSRSGSPLDAADRPMRISQFRKTSTVSGISPLDAGTFSTQRDVYLFGILVVEMATRTAVLEVSLQYLIESIAWGQVAGLVKKCLTHDVDARPDMTEVVSHVMQLASSKP</sequence>
<dbReference type="PANTHER" id="PTHR46228:SF2">
    <property type="entry name" value="KELCH REPEAT PROTEIN (AFU_ORTHOLOGUE AFUA_4G14350)"/>
    <property type="match status" value="1"/>
</dbReference>
<dbReference type="Proteomes" id="UP001174909">
    <property type="component" value="Unassembled WGS sequence"/>
</dbReference>
<evidence type="ECO:0000313" key="5">
    <source>
        <dbReference type="EMBL" id="CAI8028623.1"/>
    </source>
</evidence>
<feature type="region of interest" description="Disordered" evidence="3">
    <location>
        <begin position="391"/>
        <end position="457"/>
    </location>
</feature>
<feature type="compositionally biased region" description="Acidic residues" evidence="3">
    <location>
        <begin position="315"/>
        <end position="329"/>
    </location>
</feature>
<evidence type="ECO:0000313" key="6">
    <source>
        <dbReference type="Proteomes" id="UP001174909"/>
    </source>
</evidence>
<dbReference type="Pfam" id="PF24681">
    <property type="entry name" value="Kelch_KLHDC2_KLHL20_DRC7"/>
    <property type="match status" value="2"/>
</dbReference>
<dbReference type="SUPFAM" id="SSF56112">
    <property type="entry name" value="Protein kinase-like (PK-like)"/>
    <property type="match status" value="1"/>
</dbReference>
<dbReference type="InterPro" id="IPR011009">
    <property type="entry name" value="Kinase-like_dom_sf"/>
</dbReference>
<dbReference type="GO" id="GO:0004672">
    <property type="term" value="F:protein kinase activity"/>
    <property type="evidence" value="ECO:0007669"/>
    <property type="project" value="InterPro"/>
</dbReference>
<dbReference type="Gene3D" id="1.10.510.10">
    <property type="entry name" value="Transferase(Phosphotransferase) domain 1"/>
    <property type="match status" value="1"/>
</dbReference>
<dbReference type="PROSITE" id="PS50011">
    <property type="entry name" value="PROTEIN_KINASE_DOM"/>
    <property type="match status" value="1"/>
</dbReference>
<dbReference type="InterPro" id="IPR000719">
    <property type="entry name" value="Prot_kinase_dom"/>
</dbReference>
<proteinExistence type="predicted"/>
<dbReference type="PANTHER" id="PTHR46228">
    <property type="entry name" value="KELCH DOMAIN-CONTAINING PROTEIN"/>
    <property type="match status" value="1"/>
</dbReference>
<protein>
    <submittedName>
        <fullName evidence="5">Salt tolerance receptor-like cytoplasmic kinase 1</fullName>
    </submittedName>
</protein>
<feature type="region of interest" description="Disordered" evidence="3">
    <location>
        <begin position="170"/>
        <end position="192"/>
    </location>
</feature>
<feature type="region of interest" description="Disordered" evidence="3">
    <location>
        <begin position="204"/>
        <end position="364"/>
    </location>
</feature>
<comment type="caution">
    <text evidence="5">The sequence shown here is derived from an EMBL/GenBank/DDBJ whole genome shotgun (WGS) entry which is preliminary data.</text>
</comment>
<dbReference type="Gene3D" id="2.120.10.80">
    <property type="entry name" value="Kelch-type beta propeller"/>
    <property type="match status" value="2"/>
</dbReference>
<feature type="compositionally biased region" description="Basic and acidic residues" evidence="3">
    <location>
        <begin position="944"/>
        <end position="955"/>
    </location>
</feature>
<feature type="compositionally biased region" description="Basic and acidic residues" evidence="3">
    <location>
        <begin position="352"/>
        <end position="363"/>
    </location>
</feature>
<keyword evidence="5" id="KW-0675">Receptor</keyword>
<dbReference type="GO" id="GO:0005524">
    <property type="term" value="F:ATP binding"/>
    <property type="evidence" value="ECO:0007669"/>
    <property type="project" value="InterPro"/>
</dbReference>
<feature type="compositionally biased region" description="Acidic residues" evidence="3">
    <location>
        <begin position="446"/>
        <end position="457"/>
    </location>
</feature>
<feature type="region of interest" description="Disordered" evidence="3">
    <location>
        <begin position="549"/>
        <end position="569"/>
    </location>
</feature>
<feature type="compositionally biased region" description="Basic and acidic residues" evidence="3">
    <location>
        <begin position="330"/>
        <end position="339"/>
    </location>
</feature>
<feature type="compositionally biased region" description="Basic and acidic residues" evidence="3">
    <location>
        <begin position="214"/>
        <end position="269"/>
    </location>
</feature>
<keyword evidence="5" id="KW-0418">Kinase</keyword>
<evidence type="ECO:0000259" key="4">
    <source>
        <dbReference type="PROSITE" id="PS50011"/>
    </source>
</evidence>
<feature type="region of interest" description="Disordered" evidence="3">
    <location>
        <begin position="944"/>
        <end position="976"/>
    </location>
</feature>
<organism evidence="5 6">
    <name type="scientific">Geodia barretti</name>
    <name type="common">Barrett's horny sponge</name>
    <dbReference type="NCBI Taxonomy" id="519541"/>
    <lineage>
        <taxon>Eukaryota</taxon>
        <taxon>Metazoa</taxon>
        <taxon>Porifera</taxon>
        <taxon>Demospongiae</taxon>
        <taxon>Heteroscleromorpha</taxon>
        <taxon>Tetractinellida</taxon>
        <taxon>Astrophorina</taxon>
        <taxon>Geodiidae</taxon>
        <taxon>Geodia</taxon>
    </lineage>
</organism>
<feature type="compositionally biased region" description="Low complexity" evidence="3">
    <location>
        <begin position="396"/>
        <end position="410"/>
    </location>
</feature>
<feature type="domain" description="Protein kinase" evidence="4">
    <location>
        <begin position="775"/>
        <end position="1066"/>
    </location>
</feature>
<keyword evidence="6" id="KW-1185">Reference proteome</keyword>
<evidence type="ECO:0000256" key="2">
    <source>
        <dbReference type="ARBA" id="ARBA00022737"/>
    </source>
</evidence>
<accession>A0AA35SG99</accession>
<gene>
    <name evidence="5" type="ORF">GBAR_LOCUS16306</name>
</gene>
<dbReference type="EMBL" id="CASHTH010002350">
    <property type="protein sequence ID" value="CAI8028623.1"/>
    <property type="molecule type" value="Genomic_DNA"/>
</dbReference>
<dbReference type="InterPro" id="IPR011043">
    <property type="entry name" value="Gal_Oxase/kelch_b-propeller"/>
</dbReference>
<feature type="compositionally biased region" description="Polar residues" evidence="3">
    <location>
        <begin position="549"/>
        <end position="564"/>
    </location>
</feature>
<keyword evidence="2" id="KW-0677">Repeat</keyword>
<evidence type="ECO:0000256" key="1">
    <source>
        <dbReference type="ARBA" id="ARBA00022441"/>
    </source>
</evidence>
<keyword evidence="1" id="KW-0880">Kelch repeat</keyword>
<dbReference type="SUPFAM" id="SSF117281">
    <property type="entry name" value="Kelch motif"/>
    <property type="match status" value="1"/>
</dbReference>
<keyword evidence="5" id="KW-0808">Transferase</keyword>
<dbReference type="AlphaFoldDB" id="A0AA35SG99"/>